<dbReference type="PROSITE" id="PS50005">
    <property type="entry name" value="TPR"/>
    <property type="match status" value="1"/>
</dbReference>
<dbReference type="EMBL" id="QRZC01000034">
    <property type="protein sequence ID" value="RGV37759.1"/>
    <property type="molecule type" value="Genomic_DNA"/>
</dbReference>
<name>A0A139KHW2_BACUN</name>
<gene>
    <name evidence="9" type="ORF">DWW14_19655</name>
    <name evidence="8" type="ORF">DWY92_07640</name>
    <name evidence="7" type="ORF">DXC91_08005</name>
    <name evidence="5" type="ORF">ERS852554_02624</name>
    <name evidence="6" type="ORF">GAP47_10110</name>
</gene>
<evidence type="ECO:0000313" key="5">
    <source>
        <dbReference type="EMBL" id="CUQ01876.1"/>
    </source>
</evidence>
<dbReference type="Proteomes" id="UP000285343">
    <property type="component" value="Unassembled WGS sequence"/>
</dbReference>
<dbReference type="Proteomes" id="UP000260874">
    <property type="component" value="Unassembled WGS sequence"/>
</dbReference>
<dbReference type="Proteomes" id="UP000283680">
    <property type="component" value="Unassembled WGS sequence"/>
</dbReference>
<dbReference type="EMBL" id="QSRB01000005">
    <property type="protein sequence ID" value="RGK86626.1"/>
    <property type="molecule type" value="Genomic_DNA"/>
</dbReference>
<dbReference type="InterPro" id="IPR019734">
    <property type="entry name" value="TPR_rpt"/>
</dbReference>
<dbReference type="Pfam" id="PF14559">
    <property type="entry name" value="TPR_19"/>
    <property type="match status" value="1"/>
</dbReference>
<dbReference type="EMBL" id="CZBF01000004">
    <property type="protein sequence ID" value="CUQ01876.1"/>
    <property type="molecule type" value="Genomic_DNA"/>
</dbReference>
<feature type="chain" id="PRO_5014531071" evidence="4">
    <location>
        <begin position="19"/>
        <end position="450"/>
    </location>
</feature>
<protein>
    <submittedName>
        <fullName evidence="5">Tetratricopeptide repeat protein</fullName>
    </submittedName>
</protein>
<evidence type="ECO:0000313" key="7">
    <source>
        <dbReference type="EMBL" id="RGK86626.1"/>
    </source>
</evidence>
<dbReference type="SUPFAM" id="SSF48452">
    <property type="entry name" value="TPR-like"/>
    <property type="match status" value="3"/>
</dbReference>
<dbReference type="RefSeq" id="WP_016273361.1">
    <property type="nucleotide sequence ID" value="NZ_CAXSSZ010000010.1"/>
</dbReference>
<reference evidence="6 14" key="3">
    <citation type="journal article" date="2019" name="Nat. Med.">
        <title>A library of human gut bacterial isolates paired with longitudinal multiomics data enables mechanistic microbiome research.</title>
        <authorList>
            <person name="Poyet M."/>
            <person name="Groussin M."/>
            <person name="Gibbons S.M."/>
            <person name="Avila-Pacheco J."/>
            <person name="Jiang X."/>
            <person name="Kearney S.M."/>
            <person name="Perrotta A.R."/>
            <person name="Berdy B."/>
            <person name="Zhao S."/>
            <person name="Lieberman T.D."/>
            <person name="Swanson P.K."/>
            <person name="Smith M."/>
            <person name="Roesemann S."/>
            <person name="Alexander J.E."/>
            <person name="Rich S.A."/>
            <person name="Livny J."/>
            <person name="Vlamakis H."/>
            <person name="Clish C."/>
            <person name="Bullock K."/>
            <person name="Deik A."/>
            <person name="Scott J."/>
            <person name="Pierce K.A."/>
            <person name="Xavier R.J."/>
            <person name="Alm E.J."/>
        </authorList>
    </citation>
    <scope>NUCLEOTIDE SEQUENCE [LARGE SCALE GENOMIC DNA]</scope>
    <source>
        <strain evidence="6 14">BIOML-A5</strain>
    </source>
</reference>
<evidence type="ECO:0000313" key="13">
    <source>
        <dbReference type="Proteomes" id="UP000285343"/>
    </source>
</evidence>
<keyword evidence="2 3" id="KW-0802">TPR repeat</keyword>
<dbReference type="Gene3D" id="1.25.40.10">
    <property type="entry name" value="Tetratricopeptide repeat domain"/>
    <property type="match status" value="2"/>
</dbReference>
<evidence type="ECO:0000313" key="14">
    <source>
        <dbReference type="Proteomes" id="UP000462376"/>
    </source>
</evidence>
<dbReference type="InterPro" id="IPR011990">
    <property type="entry name" value="TPR-like_helical_dom_sf"/>
</dbReference>
<evidence type="ECO:0000313" key="11">
    <source>
        <dbReference type="Proteomes" id="UP000260874"/>
    </source>
</evidence>
<evidence type="ECO:0000256" key="3">
    <source>
        <dbReference type="PROSITE-ProRule" id="PRU00339"/>
    </source>
</evidence>
<evidence type="ECO:0000313" key="12">
    <source>
        <dbReference type="Proteomes" id="UP000283680"/>
    </source>
</evidence>
<feature type="repeat" description="TPR" evidence="3">
    <location>
        <begin position="82"/>
        <end position="115"/>
    </location>
</feature>
<accession>A0A139KHW2</accession>
<dbReference type="EMBL" id="QRTH01000003">
    <property type="protein sequence ID" value="RGQ52422.1"/>
    <property type="molecule type" value="Genomic_DNA"/>
</dbReference>
<dbReference type="PANTHER" id="PTHR44943">
    <property type="entry name" value="CELLULOSE SYNTHASE OPERON PROTEIN C"/>
    <property type="match status" value="1"/>
</dbReference>
<organism evidence="7 11">
    <name type="scientific">Bacteroides uniformis</name>
    <dbReference type="NCBI Taxonomy" id="820"/>
    <lineage>
        <taxon>Bacteria</taxon>
        <taxon>Pseudomonadati</taxon>
        <taxon>Bacteroidota</taxon>
        <taxon>Bacteroidia</taxon>
        <taxon>Bacteroidales</taxon>
        <taxon>Bacteroidaceae</taxon>
        <taxon>Bacteroides</taxon>
    </lineage>
</organism>
<keyword evidence="4" id="KW-0732">Signal</keyword>
<dbReference type="InterPro" id="IPR051685">
    <property type="entry name" value="Ycf3/AcsC/BcsC/TPR_MFPF"/>
</dbReference>
<proteinExistence type="predicted"/>
<dbReference type="STRING" id="820.ERS852554_02624"/>
<dbReference type="Proteomes" id="UP000095788">
    <property type="component" value="Unassembled WGS sequence"/>
</dbReference>
<evidence type="ECO:0000256" key="1">
    <source>
        <dbReference type="ARBA" id="ARBA00022737"/>
    </source>
</evidence>
<dbReference type="AlphaFoldDB" id="A0A139KHW2"/>
<evidence type="ECO:0000313" key="6">
    <source>
        <dbReference type="EMBL" id="KAB4237088.1"/>
    </source>
</evidence>
<evidence type="ECO:0000313" key="9">
    <source>
        <dbReference type="EMBL" id="RGV37759.1"/>
    </source>
</evidence>
<evidence type="ECO:0000256" key="2">
    <source>
        <dbReference type="ARBA" id="ARBA00022803"/>
    </source>
</evidence>
<evidence type="ECO:0000313" key="10">
    <source>
        <dbReference type="Proteomes" id="UP000095788"/>
    </source>
</evidence>
<reference evidence="5 10" key="1">
    <citation type="submission" date="2015-09" db="EMBL/GenBank/DDBJ databases">
        <authorList>
            <consortium name="Pathogen Informatics"/>
        </authorList>
    </citation>
    <scope>NUCLEOTIDE SEQUENCE [LARGE SCALE GENOMIC DNA]</scope>
    <source>
        <strain evidence="5 10">2789STDY5834942</strain>
    </source>
</reference>
<dbReference type="Proteomes" id="UP000462376">
    <property type="component" value="Unassembled WGS sequence"/>
</dbReference>
<dbReference type="PANTHER" id="PTHR44943:SF8">
    <property type="entry name" value="TPR REPEAT-CONTAINING PROTEIN MJ0263"/>
    <property type="match status" value="1"/>
</dbReference>
<keyword evidence="1" id="KW-0677">Repeat</keyword>
<dbReference type="SMART" id="SM00028">
    <property type="entry name" value="TPR"/>
    <property type="match status" value="5"/>
</dbReference>
<evidence type="ECO:0000313" key="8">
    <source>
        <dbReference type="EMBL" id="RGQ52422.1"/>
    </source>
</evidence>
<reference evidence="11 12" key="2">
    <citation type="submission" date="2018-08" db="EMBL/GenBank/DDBJ databases">
        <title>A genome reference for cultivated species of the human gut microbiota.</title>
        <authorList>
            <person name="Zou Y."/>
            <person name="Xue W."/>
            <person name="Luo G."/>
        </authorList>
    </citation>
    <scope>NUCLEOTIDE SEQUENCE [LARGE SCALE GENOMIC DNA]</scope>
    <source>
        <strain evidence="9 13">AF14-42</strain>
        <strain evidence="8 12">AF28-11</strain>
        <strain evidence="7 11">TF09-22</strain>
    </source>
</reference>
<dbReference type="EMBL" id="WCTL01000007">
    <property type="protein sequence ID" value="KAB4237088.1"/>
    <property type="molecule type" value="Genomic_DNA"/>
</dbReference>
<feature type="signal peptide" evidence="4">
    <location>
        <begin position="1"/>
        <end position="18"/>
    </location>
</feature>
<evidence type="ECO:0000256" key="4">
    <source>
        <dbReference type="SAM" id="SignalP"/>
    </source>
</evidence>
<sequence length="450" mass="51866">MRKLFISLCFSACCSLLAAQTTNPIQEAMANYDYETALMLIDQETPTVPLLYQKGKALKGLGNNLEALSVFQEVVAQDSLNPRAYIEAAECCKSLAKYSEALDYYQNALHINPDNKYARIQYISLLMNMKRYRESLKESNLLAERDSSTYVLHLRAESMGQVYDNTEIMHVIDAYLDIQKRYPNDYLSAAKLGNIYVAGHQYEDAINITEKYRSIDSTNVLVNRINAQAYCLNKDYPKAIERYEQLLQEKDSSFQTCFYAGISYYALEDFYPAHDLLERALKDDNTNINVLYYLGRACSKTSWKEDGVTYLETAVSLAMPSDSVMSRLYVGLADCYKMAFQYTDQANTLLTQYEKYDRQKHKLLYDAAFIYYYYLKDASKAERYLTAYLKTRPKNSKDKVQEVDADGVPIIGEDNRYNAAENWLKDIREKRKKEDFFKGKVDTASVTPIK</sequence>
<dbReference type="PATRIC" id="fig|820.27.peg.266"/>